<organism evidence="4 5">
    <name type="scientific">Candidatus Anaerostipes excrementavium</name>
    <dbReference type="NCBI Taxonomy" id="2838463"/>
    <lineage>
        <taxon>Bacteria</taxon>
        <taxon>Bacillati</taxon>
        <taxon>Bacillota</taxon>
        <taxon>Clostridia</taxon>
        <taxon>Lachnospirales</taxon>
        <taxon>Lachnospiraceae</taxon>
        <taxon>Anaerostipes</taxon>
    </lineage>
</organism>
<comment type="caution">
    <text evidence="4">The sequence shown here is derived from an EMBL/GenBank/DDBJ whole genome shotgun (WGS) entry which is preliminary data.</text>
</comment>
<protein>
    <submittedName>
        <fullName evidence="4">Hydrogenase maturation factor</fullName>
    </submittedName>
</protein>
<reference evidence="4" key="2">
    <citation type="submission" date="2021-04" db="EMBL/GenBank/DDBJ databases">
        <authorList>
            <person name="Gilroy R."/>
        </authorList>
    </citation>
    <scope>NUCLEOTIDE SEQUENCE</scope>
    <source>
        <strain evidence="4">CHK191-13928</strain>
    </source>
</reference>
<feature type="domain" description="PurM-like N-terminal" evidence="2">
    <location>
        <begin position="33"/>
        <end position="140"/>
    </location>
</feature>
<name>A0A9D2B975_9FIRM</name>
<evidence type="ECO:0000256" key="1">
    <source>
        <dbReference type="ARBA" id="ARBA00006243"/>
    </source>
</evidence>
<dbReference type="PANTHER" id="PTHR30303:SF4">
    <property type="entry name" value="HYDROGENASE EXPRESSION_FORMATION PROTEIN HYPE"/>
    <property type="match status" value="1"/>
</dbReference>
<dbReference type="Gene3D" id="3.30.1330.10">
    <property type="entry name" value="PurM-like, N-terminal domain"/>
    <property type="match status" value="1"/>
</dbReference>
<comment type="similarity">
    <text evidence="1">Belongs to the HypE family.</text>
</comment>
<accession>A0A9D2B975</accession>
<dbReference type="Proteomes" id="UP000886721">
    <property type="component" value="Unassembled WGS sequence"/>
</dbReference>
<reference evidence="4" key="1">
    <citation type="journal article" date="2021" name="PeerJ">
        <title>Extensive microbial diversity within the chicken gut microbiome revealed by metagenomics and culture.</title>
        <authorList>
            <person name="Gilroy R."/>
            <person name="Ravi A."/>
            <person name="Getino M."/>
            <person name="Pursley I."/>
            <person name="Horton D.L."/>
            <person name="Alikhan N.F."/>
            <person name="Baker D."/>
            <person name="Gharbi K."/>
            <person name="Hall N."/>
            <person name="Watson M."/>
            <person name="Adriaenssens E.M."/>
            <person name="Foster-Nyarko E."/>
            <person name="Jarju S."/>
            <person name="Secka A."/>
            <person name="Antonio M."/>
            <person name="Oren A."/>
            <person name="Chaudhuri R.R."/>
            <person name="La Ragione R."/>
            <person name="Hildebrand F."/>
            <person name="Pallen M.J."/>
        </authorList>
    </citation>
    <scope>NUCLEOTIDE SEQUENCE</scope>
    <source>
        <strain evidence="4">CHK191-13928</strain>
    </source>
</reference>
<dbReference type="InterPro" id="IPR036921">
    <property type="entry name" value="PurM-like_N_sf"/>
</dbReference>
<dbReference type="InterPro" id="IPR011854">
    <property type="entry name" value="HypE"/>
</dbReference>
<dbReference type="SUPFAM" id="SSF55326">
    <property type="entry name" value="PurM N-terminal domain-like"/>
    <property type="match status" value="1"/>
</dbReference>
<dbReference type="GO" id="GO:0051604">
    <property type="term" value="P:protein maturation"/>
    <property type="evidence" value="ECO:0007669"/>
    <property type="project" value="TreeGrafter"/>
</dbReference>
<dbReference type="AlphaFoldDB" id="A0A9D2B975"/>
<evidence type="ECO:0000313" key="4">
    <source>
        <dbReference type="EMBL" id="HIX66854.1"/>
    </source>
</evidence>
<feature type="domain" description="PurM-like C-terminal" evidence="3">
    <location>
        <begin position="153"/>
        <end position="302"/>
    </location>
</feature>
<dbReference type="SUPFAM" id="SSF56042">
    <property type="entry name" value="PurM C-terminal domain-like"/>
    <property type="match status" value="1"/>
</dbReference>
<dbReference type="Pfam" id="PF02769">
    <property type="entry name" value="AIRS_C"/>
    <property type="match status" value="1"/>
</dbReference>
<dbReference type="PANTHER" id="PTHR30303">
    <property type="entry name" value="HYDROGENASE ISOENZYMES FORMATION PROTEIN HYPE"/>
    <property type="match status" value="1"/>
</dbReference>
<dbReference type="InterPro" id="IPR016188">
    <property type="entry name" value="PurM-like_N"/>
</dbReference>
<sequence>MKIGRLSESALRTMAAKKFDIRCREVPKGSGIGKDCALLQLEKDASIVITEDLLQRIPMAYMGQSGVLASVNHLAAAGAKPIGVMVTALFPEDTKKQQIEQVIREICGTCQKLSMAILEGHTEVTEAVNQPLLSVYGVGKSAGDRNLYKKALPGQDIVVTKQIGLEGTGILAWDREKELSDRFPSLFLARAKDCLEDLLAAEEARMAQESASYMAALGEKGIYGALWELSRESGVGLEIEIEKIPIRQQTIEICEFYDLNPYQMMSGGSLIIAAEDGQGLARKLHEHGIQAAVIGRTTASKDKLIYRQGKPANLEITKQDECHRLYAEWKKKKE</sequence>
<dbReference type="Gene3D" id="3.90.650.10">
    <property type="entry name" value="PurM-like C-terminal domain"/>
    <property type="match status" value="1"/>
</dbReference>
<evidence type="ECO:0000259" key="3">
    <source>
        <dbReference type="Pfam" id="PF02769"/>
    </source>
</evidence>
<evidence type="ECO:0000259" key="2">
    <source>
        <dbReference type="Pfam" id="PF00586"/>
    </source>
</evidence>
<gene>
    <name evidence="4" type="ORF">H9735_01860</name>
</gene>
<dbReference type="Pfam" id="PF00586">
    <property type="entry name" value="AIRS"/>
    <property type="match status" value="1"/>
</dbReference>
<proteinExistence type="inferred from homology"/>
<dbReference type="InterPro" id="IPR036676">
    <property type="entry name" value="PurM-like_C_sf"/>
</dbReference>
<dbReference type="InterPro" id="IPR010918">
    <property type="entry name" value="PurM-like_C_dom"/>
</dbReference>
<evidence type="ECO:0000313" key="5">
    <source>
        <dbReference type="Proteomes" id="UP000886721"/>
    </source>
</evidence>
<dbReference type="EMBL" id="DXEM01000006">
    <property type="protein sequence ID" value="HIX66854.1"/>
    <property type="molecule type" value="Genomic_DNA"/>
</dbReference>